<sequence>MVALKSVDTAPLDQVESVPTRTRSEGLTLHDLHVLLLRLQLQSNHLASEVEQVTGVANEANLRAEEAAIRATLSEERLNDVLQQLKSKSEEPTSTLLASQLRRTEDDLASVNSTLSNTKLELEEVQKQVQIERARADDAERKLVECVVDGSQTRKSTFIGWGVDVEKQRMKDGFVWRRSGECLPTTSSEGYYARWSPCVGTSLWSGVVSGYQLGGKESVGLLECSSNV</sequence>
<gene>
    <name evidence="1" type="ORF">BDN72DRAFT_844357</name>
</gene>
<organism evidence="1 2">
    <name type="scientific">Pluteus cervinus</name>
    <dbReference type="NCBI Taxonomy" id="181527"/>
    <lineage>
        <taxon>Eukaryota</taxon>
        <taxon>Fungi</taxon>
        <taxon>Dikarya</taxon>
        <taxon>Basidiomycota</taxon>
        <taxon>Agaricomycotina</taxon>
        <taxon>Agaricomycetes</taxon>
        <taxon>Agaricomycetidae</taxon>
        <taxon>Agaricales</taxon>
        <taxon>Pluteineae</taxon>
        <taxon>Pluteaceae</taxon>
        <taxon>Pluteus</taxon>
    </lineage>
</organism>
<evidence type="ECO:0000313" key="2">
    <source>
        <dbReference type="Proteomes" id="UP000308600"/>
    </source>
</evidence>
<proteinExistence type="predicted"/>
<dbReference type="Proteomes" id="UP000308600">
    <property type="component" value="Unassembled WGS sequence"/>
</dbReference>
<reference evidence="1 2" key="1">
    <citation type="journal article" date="2019" name="Nat. Ecol. Evol.">
        <title>Megaphylogeny resolves global patterns of mushroom evolution.</title>
        <authorList>
            <person name="Varga T."/>
            <person name="Krizsan K."/>
            <person name="Foldi C."/>
            <person name="Dima B."/>
            <person name="Sanchez-Garcia M."/>
            <person name="Sanchez-Ramirez S."/>
            <person name="Szollosi G.J."/>
            <person name="Szarkandi J.G."/>
            <person name="Papp V."/>
            <person name="Albert L."/>
            <person name="Andreopoulos W."/>
            <person name="Angelini C."/>
            <person name="Antonin V."/>
            <person name="Barry K.W."/>
            <person name="Bougher N.L."/>
            <person name="Buchanan P."/>
            <person name="Buyck B."/>
            <person name="Bense V."/>
            <person name="Catcheside P."/>
            <person name="Chovatia M."/>
            <person name="Cooper J."/>
            <person name="Damon W."/>
            <person name="Desjardin D."/>
            <person name="Finy P."/>
            <person name="Geml J."/>
            <person name="Haridas S."/>
            <person name="Hughes K."/>
            <person name="Justo A."/>
            <person name="Karasinski D."/>
            <person name="Kautmanova I."/>
            <person name="Kiss B."/>
            <person name="Kocsube S."/>
            <person name="Kotiranta H."/>
            <person name="LaButti K.M."/>
            <person name="Lechner B.E."/>
            <person name="Liimatainen K."/>
            <person name="Lipzen A."/>
            <person name="Lukacs Z."/>
            <person name="Mihaltcheva S."/>
            <person name="Morgado L.N."/>
            <person name="Niskanen T."/>
            <person name="Noordeloos M.E."/>
            <person name="Ohm R.A."/>
            <person name="Ortiz-Santana B."/>
            <person name="Ovrebo C."/>
            <person name="Racz N."/>
            <person name="Riley R."/>
            <person name="Savchenko A."/>
            <person name="Shiryaev A."/>
            <person name="Soop K."/>
            <person name="Spirin V."/>
            <person name="Szebenyi C."/>
            <person name="Tomsovsky M."/>
            <person name="Tulloss R.E."/>
            <person name="Uehling J."/>
            <person name="Grigoriev I.V."/>
            <person name="Vagvolgyi C."/>
            <person name="Papp T."/>
            <person name="Martin F.M."/>
            <person name="Miettinen O."/>
            <person name="Hibbett D.S."/>
            <person name="Nagy L.G."/>
        </authorList>
    </citation>
    <scope>NUCLEOTIDE SEQUENCE [LARGE SCALE GENOMIC DNA]</scope>
    <source>
        <strain evidence="1 2">NL-1719</strain>
    </source>
</reference>
<keyword evidence="2" id="KW-1185">Reference proteome</keyword>
<protein>
    <submittedName>
        <fullName evidence="1">Uncharacterized protein</fullName>
    </submittedName>
</protein>
<dbReference type="EMBL" id="ML208405">
    <property type="protein sequence ID" value="TFK66427.1"/>
    <property type="molecule type" value="Genomic_DNA"/>
</dbReference>
<accession>A0ACD3ANC8</accession>
<evidence type="ECO:0000313" key="1">
    <source>
        <dbReference type="EMBL" id="TFK66427.1"/>
    </source>
</evidence>
<name>A0ACD3ANC8_9AGAR</name>